<reference evidence="13 14" key="1">
    <citation type="journal article" date="2023" name="bioRxiv">
        <title>An intranuclear bacterial parasite of deep-sea mussels expresses apoptosis inhibitors acquired from its host.</title>
        <authorList>
            <person name="Gonzalez Porras M.A."/>
            <person name="Assie A."/>
            <person name="Tietjen M."/>
            <person name="Violette M."/>
            <person name="Kleiner M."/>
            <person name="Gruber-Vodicka H."/>
            <person name="Dubilier N."/>
            <person name="Leisch N."/>
        </authorList>
    </citation>
    <scope>NUCLEOTIDE SEQUENCE [LARGE SCALE GENOMIC DNA]</scope>
    <source>
        <strain evidence="13">IAP13</strain>
    </source>
</reference>
<keyword evidence="14" id="KW-1185">Reference proteome</keyword>
<feature type="transmembrane region" description="Helical" evidence="12">
    <location>
        <begin position="213"/>
        <end position="237"/>
    </location>
</feature>
<feature type="binding site" evidence="11">
    <location>
        <position position="90"/>
    </location>
    <ligand>
        <name>K(+)</name>
        <dbReference type="ChEBI" id="CHEBI:29103"/>
    </ligand>
</feature>
<dbReference type="PANTHER" id="PTHR32024">
    <property type="entry name" value="TRK SYSTEM POTASSIUM UPTAKE PROTEIN TRKG-RELATED"/>
    <property type="match status" value="1"/>
</dbReference>
<evidence type="ECO:0000256" key="8">
    <source>
        <dbReference type="ARBA" id="ARBA00023065"/>
    </source>
</evidence>
<dbReference type="InterPro" id="IPR003445">
    <property type="entry name" value="Cat_transpt"/>
</dbReference>
<dbReference type="InterPro" id="IPR004772">
    <property type="entry name" value="TrkH"/>
</dbReference>
<evidence type="ECO:0000256" key="5">
    <source>
        <dbReference type="ARBA" id="ARBA00022692"/>
    </source>
</evidence>
<gene>
    <name evidence="13" type="ORF">QS748_00035</name>
</gene>
<accession>A0AA90NJI6</accession>
<feature type="transmembrane region" description="Helical" evidence="12">
    <location>
        <begin position="111"/>
        <end position="131"/>
    </location>
</feature>
<sequence>MLVPAFYHLITEEKSASAFLLSAGITGASGCALFLSTKPDSFSLKAREAFLLTNCCWLIMSAYAAIPFCIELQISYSDAFFETMSGITTTGSTVLTGLDNMEGGILLWRSILQWLGGIGFIVMAVAVLPFLKVGGMRLFKSESSDWSEKVMPRSGSIAKRIVFVYIALSLTCAGLYFLAGMSIFDAINHSMSTLSTGGYSTSDSSMAHFSNPYIHWIAIIFMLLGGLPFVLFVKFIRGDTQSIVKDSQVRAFIGFLLIIWLAFSLWLVFNSNYSFWESLTLVAFNTTSVITTTGYALTDYTLWGEFAAALFLFLSLVGACSGSTAGGIKIFRFQIGARLLSIQLKQLSHPRADFVQSYNGQLITDDILRSLIGFGFFFALLTTLVTLLLCLLGLDIITSLSGAITAISNVGPGIGDIIGPAGNFADIPDSAKWILSWSMLMGRLEITTVLVLFTSTFWRA</sequence>
<dbReference type="GO" id="GO:0015379">
    <property type="term" value="F:potassium:chloride symporter activity"/>
    <property type="evidence" value="ECO:0007669"/>
    <property type="project" value="InterPro"/>
</dbReference>
<evidence type="ECO:0000256" key="12">
    <source>
        <dbReference type="SAM" id="Phobius"/>
    </source>
</evidence>
<dbReference type="Pfam" id="PF02386">
    <property type="entry name" value="TrkH"/>
    <property type="match status" value="1"/>
</dbReference>
<feature type="binding site" evidence="11">
    <location>
        <position position="409"/>
    </location>
    <ligand>
        <name>K(+)</name>
        <dbReference type="ChEBI" id="CHEBI:29103"/>
    </ligand>
</feature>
<feature type="binding site" evidence="11">
    <location>
        <position position="89"/>
    </location>
    <ligand>
        <name>K(+)</name>
        <dbReference type="ChEBI" id="CHEBI:29103"/>
    </ligand>
</feature>
<keyword evidence="5 12" id="KW-0812">Transmembrane</keyword>
<keyword evidence="2 10" id="KW-0813">Transport</keyword>
<dbReference type="GO" id="GO:0046872">
    <property type="term" value="F:metal ion binding"/>
    <property type="evidence" value="ECO:0007669"/>
    <property type="project" value="UniProtKB-KW"/>
</dbReference>
<evidence type="ECO:0000256" key="4">
    <source>
        <dbReference type="ARBA" id="ARBA00022538"/>
    </source>
</evidence>
<feature type="transmembrane region" description="Helical" evidence="12">
    <location>
        <begin position="371"/>
        <end position="394"/>
    </location>
</feature>
<organism evidence="13 14">
    <name type="scientific">Candidatus Endonucleibacter bathymodioli</name>
    <dbReference type="NCBI Taxonomy" id="539814"/>
    <lineage>
        <taxon>Bacteria</taxon>
        <taxon>Pseudomonadati</taxon>
        <taxon>Pseudomonadota</taxon>
        <taxon>Gammaproteobacteria</taxon>
        <taxon>Oceanospirillales</taxon>
        <taxon>Endozoicomonadaceae</taxon>
        <taxon>Candidatus Endonucleibacter</taxon>
    </lineage>
</organism>
<evidence type="ECO:0000256" key="10">
    <source>
        <dbReference type="PIRNR" id="PIRNR006247"/>
    </source>
</evidence>
<keyword evidence="8 10" id="KW-0406">Ion transport</keyword>
<evidence type="ECO:0000256" key="3">
    <source>
        <dbReference type="ARBA" id="ARBA00022475"/>
    </source>
</evidence>
<feature type="binding site" evidence="11">
    <location>
        <position position="197"/>
    </location>
    <ligand>
        <name>K(+)</name>
        <dbReference type="ChEBI" id="CHEBI:29103"/>
    </ligand>
</feature>
<feature type="binding site" evidence="11">
    <location>
        <position position="410"/>
    </location>
    <ligand>
        <name>K(+)</name>
        <dbReference type="ChEBI" id="CHEBI:29103"/>
    </ligand>
</feature>
<evidence type="ECO:0000256" key="9">
    <source>
        <dbReference type="ARBA" id="ARBA00023136"/>
    </source>
</evidence>
<dbReference type="PANTHER" id="PTHR32024:SF3">
    <property type="entry name" value="TRK SYSTEM POTASSIUM UPTAKE PROTEIN"/>
    <property type="match status" value="1"/>
</dbReference>
<dbReference type="PIRSF" id="PIRSF006247">
    <property type="entry name" value="TrkH"/>
    <property type="match status" value="1"/>
</dbReference>
<proteinExistence type="inferred from homology"/>
<keyword evidence="10" id="KW-0997">Cell inner membrane</keyword>
<evidence type="ECO:0000256" key="1">
    <source>
        <dbReference type="ARBA" id="ARBA00004651"/>
    </source>
</evidence>
<comment type="similarity">
    <text evidence="10">Belongs to the TrkH potassium transport family.</text>
</comment>
<dbReference type="Proteomes" id="UP001178148">
    <property type="component" value="Unassembled WGS sequence"/>
</dbReference>
<feature type="transmembrane region" description="Helical" evidence="12">
    <location>
        <begin position="49"/>
        <end position="74"/>
    </location>
</feature>
<feature type="transmembrane region" description="Helical" evidence="12">
    <location>
        <begin position="161"/>
        <end position="184"/>
    </location>
</feature>
<dbReference type="NCBIfam" id="TIGR00933">
    <property type="entry name" value="2a38"/>
    <property type="match status" value="1"/>
</dbReference>
<protein>
    <recommendedName>
        <fullName evidence="10">Trk system potassium uptake protein</fullName>
    </recommendedName>
</protein>
<feature type="transmembrane region" description="Helical" evidence="12">
    <location>
        <begin position="306"/>
        <end position="328"/>
    </location>
</feature>
<feature type="transmembrane region" description="Helical" evidence="12">
    <location>
        <begin position="434"/>
        <end position="458"/>
    </location>
</feature>
<evidence type="ECO:0000256" key="7">
    <source>
        <dbReference type="ARBA" id="ARBA00022989"/>
    </source>
</evidence>
<keyword evidence="4 10" id="KW-0633">Potassium transport</keyword>
<feature type="binding site" evidence="11">
    <location>
        <position position="292"/>
    </location>
    <ligand>
        <name>K(+)</name>
        <dbReference type="ChEBI" id="CHEBI:29103"/>
    </ligand>
</feature>
<dbReference type="GO" id="GO:0005886">
    <property type="term" value="C:plasma membrane"/>
    <property type="evidence" value="ECO:0007669"/>
    <property type="project" value="UniProtKB-SubCell"/>
</dbReference>
<keyword evidence="6 10" id="KW-0630">Potassium</keyword>
<comment type="caution">
    <text evidence="13">The sequence shown here is derived from an EMBL/GenBank/DDBJ whole genome shotgun (WGS) entry which is preliminary data.</text>
</comment>
<evidence type="ECO:0000313" key="14">
    <source>
        <dbReference type="Proteomes" id="UP001178148"/>
    </source>
</evidence>
<keyword evidence="3 10" id="KW-1003">Cell membrane</keyword>
<dbReference type="AlphaFoldDB" id="A0AA90NJI6"/>
<evidence type="ECO:0000313" key="13">
    <source>
        <dbReference type="EMBL" id="MDP0587672.1"/>
    </source>
</evidence>
<keyword evidence="9 10" id="KW-0472">Membrane</keyword>
<evidence type="ECO:0000256" key="2">
    <source>
        <dbReference type="ARBA" id="ARBA00022448"/>
    </source>
</evidence>
<feature type="transmembrane region" description="Helical" evidence="12">
    <location>
        <begin position="16"/>
        <end position="37"/>
    </location>
</feature>
<feature type="transmembrane region" description="Helical" evidence="12">
    <location>
        <begin position="249"/>
        <end position="269"/>
    </location>
</feature>
<evidence type="ECO:0000256" key="11">
    <source>
        <dbReference type="PIRSR" id="PIRSR006247-1"/>
    </source>
</evidence>
<evidence type="ECO:0000256" key="6">
    <source>
        <dbReference type="ARBA" id="ARBA00022958"/>
    </source>
</evidence>
<comment type="subcellular location">
    <subcellularLocation>
        <location evidence="10">Cell inner membrane</location>
        <topology evidence="10">Multi-pass membrane protein</topology>
    </subcellularLocation>
    <subcellularLocation>
        <location evidence="1">Cell membrane</location>
        <topology evidence="1">Multi-pass membrane protein</topology>
    </subcellularLocation>
</comment>
<feature type="binding site" evidence="11">
    <location>
        <position position="293"/>
    </location>
    <ligand>
        <name>K(+)</name>
        <dbReference type="ChEBI" id="CHEBI:29103"/>
    </ligand>
</feature>
<keyword evidence="11" id="KW-0479">Metal-binding</keyword>
<keyword evidence="7 12" id="KW-1133">Transmembrane helix</keyword>
<name>A0AA90NJI6_9GAMM</name>
<dbReference type="EMBL" id="JASXSV010000001">
    <property type="protein sequence ID" value="MDP0587672.1"/>
    <property type="molecule type" value="Genomic_DNA"/>
</dbReference>